<protein>
    <submittedName>
        <fullName evidence="1">Uncharacterized protein</fullName>
    </submittedName>
</protein>
<accession>A0A1S8A9N4</accession>
<gene>
    <name evidence="1" type="ORF">SAMD00023353_4200200</name>
</gene>
<keyword evidence="2" id="KW-1185">Reference proteome</keyword>
<sequence length="58" mass="6710">MSLHPFLPPRFLAFAFAFLSHSQLRERLGQITFARRSSSERHTSFWITTSTPSDQTLV</sequence>
<reference evidence="1" key="1">
    <citation type="submission" date="2016-03" db="EMBL/GenBank/DDBJ databases">
        <title>Draft genome sequence of Rosellinia necatrix.</title>
        <authorList>
            <person name="Kanematsu S."/>
        </authorList>
    </citation>
    <scope>NUCLEOTIDE SEQUENCE [LARGE SCALE GENOMIC DNA]</scope>
    <source>
        <strain evidence="1">W97</strain>
    </source>
</reference>
<dbReference type="Proteomes" id="UP000054516">
    <property type="component" value="Unassembled WGS sequence"/>
</dbReference>
<evidence type="ECO:0000313" key="2">
    <source>
        <dbReference type="Proteomes" id="UP000054516"/>
    </source>
</evidence>
<proteinExistence type="predicted"/>
<dbReference type="AlphaFoldDB" id="A0A1S8A9N4"/>
<organism evidence="1">
    <name type="scientific">Rosellinia necatrix</name>
    <name type="common">White root-rot fungus</name>
    <dbReference type="NCBI Taxonomy" id="77044"/>
    <lineage>
        <taxon>Eukaryota</taxon>
        <taxon>Fungi</taxon>
        <taxon>Dikarya</taxon>
        <taxon>Ascomycota</taxon>
        <taxon>Pezizomycotina</taxon>
        <taxon>Sordariomycetes</taxon>
        <taxon>Xylariomycetidae</taxon>
        <taxon>Xylariales</taxon>
        <taxon>Xylariaceae</taxon>
        <taxon>Rosellinia</taxon>
    </lineage>
</organism>
<evidence type="ECO:0000313" key="1">
    <source>
        <dbReference type="EMBL" id="GAW26662.1"/>
    </source>
</evidence>
<dbReference type="EMBL" id="DF977487">
    <property type="protein sequence ID" value="GAW26662.1"/>
    <property type="molecule type" value="Genomic_DNA"/>
</dbReference>
<name>A0A1S8A9N4_ROSNE</name>